<evidence type="ECO:0000256" key="3">
    <source>
        <dbReference type="SAM" id="SignalP"/>
    </source>
</evidence>
<dbReference type="EMBL" id="CAIIXF020000001">
    <property type="protein sequence ID" value="CAH1775684.1"/>
    <property type="molecule type" value="Genomic_DNA"/>
</dbReference>
<dbReference type="Pfam" id="PF00079">
    <property type="entry name" value="Serpin"/>
    <property type="match status" value="1"/>
</dbReference>
<dbReference type="Proteomes" id="UP000749559">
    <property type="component" value="Unassembled WGS sequence"/>
</dbReference>
<gene>
    <name evidence="5" type="ORF">OFUS_LOCUS2957</name>
</gene>
<protein>
    <recommendedName>
        <fullName evidence="4">Serpin domain-containing protein</fullName>
    </recommendedName>
</protein>
<dbReference type="InterPro" id="IPR036186">
    <property type="entry name" value="Serpin_sf"/>
</dbReference>
<feature type="chain" id="PRO_5035850639" description="Serpin domain-containing protein" evidence="3">
    <location>
        <begin position="16"/>
        <end position="469"/>
    </location>
</feature>
<dbReference type="SMART" id="SM00093">
    <property type="entry name" value="SERPIN"/>
    <property type="match status" value="1"/>
</dbReference>
<name>A0A8S4N432_OWEFU</name>
<evidence type="ECO:0000259" key="4">
    <source>
        <dbReference type="SMART" id="SM00093"/>
    </source>
</evidence>
<dbReference type="GO" id="GO:0005615">
    <property type="term" value="C:extracellular space"/>
    <property type="evidence" value="ECO:0007669"/>
    <property type="project" value="InterPro"/>
</dbReference>
<keyword evidence="3" id="KW-0732">Signal</keyword>
<evidence type="ECO:0000256" key="1">
    <source>
        <dbReference type="ARBA" id="ARBA00009500"/>
    </source>
</evidence>
<evidence type="ECO:0000256" key="2">
    <source>
        <dbReference type="RuleBase" id="RU000411"/>
    </source>
</evidence>
<accession>A0A8S4N432</accession>
<keyword evidence="6" id="KW-1185">Reference proteome</keyword>
<feature type="signal peptide" evidence="3">
    <location>
        <begin position="1"/>
        <end position="15"/>
    </location>
</feature>
<dbReference type="CDD" id="cd19590">
    <property type="entry name" value="serpin_thermopin-like"/>
    <property type="match status" value="1"/>
</dbReference>
<comment type="caution">
    <text evidence="5">The sequence shown here is derived from an EMBL/GenBank/DDBJ whole genome shotgun (WGS) entry which is preliminary data.</text>
</comment>
<dbReference type="PANTHER" id="PTHR11461">
    <property type="entry name" value="SERINE PROTEASE INHIBITOR, SERPIN"/>
    <property type="match status" value="1"/>
</dbReference>
<dbReference type="InterPro" id="IPR000215">
    <property type="entry name" value="Serpin_fam"/>
</dbReference>
<dbReference type="AlphaFoldDB" id="A0A8S4N432"/>
<reference evidence="5" key="1">
    <citation type="submission" date="2022-03" db="EMBL/GenBank/DDBJ databases">
        <authorList>
            <person name="Martin C."/>
        </authorList>
    </citation>
    <scope>NUCLEOTIDE SEQUENCE</scope>
</reference>
<dbReference type="InterPro" id="IPR042178">
    <property type="entry name" value="Serpin_sf_1"/>
</dbReference>
<dbReference type="InterPro" id="IPR023796">
    <property type="entry name" value="Serpin_dom"/>
</dbReference>
<dbReference type="OrthoDB" id="671595at2759"/>
<dbReference type="PROSITE" id="PS00284">
    <property type="entry name" value="SERPIN"/>
    <property type="match status" value="1"/>
</dbReference>
<sequence length="469" mass="52885">MFWLLLYLSLKSIDCGTAPPQFCSSDTRPLGDAINEFALNLYQQMLSDLTDPVNDNIFFSPFSISTALAMTYLGTAGNTATEMKDVLKYPACVHPLFKALLTALNVPNNDYTLNAANNLFPDDGFMIEQEYRNNVIQFYFATLKELDFENNSTVAREYINEWVSNHTEEKIPELLQEGDVTALTVLFLVNAIYFKGDWLNKFNPDLTEPATFHVSPSNQIQVEMMYNQSTYRYYEDNTLNAQLLELPYAGEDISMIVILPNDLDGLSSLEATLNPINLKAALNELLYPRSSTHTSVQVWLPKFEMKLRYKLKEYLQALGMVDAFNFGADFSPLCGSCGVFISAVIHEAFVKVNEEGTEATASTGVVINRGIKLFKANHPFIFLIRHKKSGTILFMGRVTTPNDSGTSNQSCLTKIPCPKKRKGKLSRCCGCKYMFADPKTKRIMTPKAMMRKYKGRKCLEGCIHRKCIP</sequence>
<dbReference type="SUPFAM" id="SSF56574">
    <property type="entry name" value="Serpins"/>
    <property type="match status" value="1"/>
</dbReference>
<organism evidence="5 6">
    <name type="scientific">Owenia fusiformis</name>
    <name type="common">Polychaete worm</name>
    <dbReference type="NCBI Taxonomy" id="6347"/>
    <lineage>
        <taxon>Eukaryota</taxon>
        <taxon>Metazoa</taxon>
        <taxon>Spiralia</taxon>
        <taxon>Lophotrochozoa</taxon>
        <taxon>Annelida</taxon>
        <taxon>Polychaeta</taxon>
        <taxon>Sedentaria</taxon>
        <taxon>Canalipalpata</taxon>
        <taxon>Sabellida</taxon>
        <taxon>Oweniida</taxon>
        <taxon>Oweniidae</taxon>
        <taxon>Owenia</taxon>
    </lineage>
</organism>
<feature type="domain" description="Serpin" evidence="4">
    <location>
        <begin position="39"/>
        <end position="401"/>
    </location>
</feature>
<evidence type="ECO:0000313" key="6">
    <source>
        <dbReference type="Proteomes" id="UP000749559"/>
    </source>
</evidence>
<comment type="similarity">
    <text evidence="1 2">Belongs to the serpin family.</text>
</comment>
<proteinExistence type="inferred from homology"/>
<dbReference type="InterPro" id="IPR023795">
    <property type="entry name" value="Serpin_CS"/>
</dbReference>
<dbReference type="Gene3D" id="3.30.497.10">
    <property type="entry name" value="Antithrombin, subunit I, domain 2"/>
    <property type="match status" value="1"/>
</dbReference>
<dbReference type="InterPro" id="IPR042185">
    <property type="entry name" value="Serpin_sf_2"/>
</dbReference>
<dbReference type="Gene3D" id="2.30.39.10">
    <property type="entry name" value="Alpha-1-antitrypsin, domain 1"/>
    <property type="match status" value="1"/>
</dbReference>
<dbReference type="PANTHER" id="PTHR11461:SF211">
    <property type="entry name" value="GH10112P-RELATED"/>
    <property type="match status" value="1"/>
</dbReference>
<dbReference type="GO" id="GO:0004867">
    <property type="term" value="F:serine-type endopeptidase inhibitor activity"/>
    <property type="evidence" value="ECO:0007669"/>
    <property type="project" value="InterPro"/>
</dbReference>
<evidence type="ECO:0000313" key="5">
    <source>
        <dbReference type="EMBL" id="CAH1775684.1"/>
    </source>
</evidence>